<dbReference type="PROSITE" id="PS50835">
    <property type="entry name" value="IG_LIKE"/>
    <property type="match status" value="1"/>
</dbReference>
<proteinExistence type="predicted"/>
<reference evidence="2" key="1">
    <citation type="submission" date="2022-11" db="EMBL/GenBank/DDBJ databases">
        <title>Centuries of genome instability and evolution in soft-shell clam transmissible cancer (bioRxiv).</title>
        <authorList>
            <person name="Hart S.F.M."/>
            <person name="Yonemitsu M.A."/>
            <person name="Giersch R.M."/>
            <person name="Beal B.F."/>
            <person name="Arriagada G."/>
            <person name="Davis B.W."/>
            <person name="Ostrander E.A."/>
            <person name="Goff S.P."/>
            <person name="Metzger M.J."/>
        </authorList>
    </citation>
    <scope>NUCLEOTIDE SEQUENCE</scope>
    <source>
        <strain evidence="2">MELC-2E11</strain>
        <tissue evidence="2">Siphon/mantle</tissue>
    </source>
</reference>
<dbReference type="Proteomes" id="UP001164746">
    <property type="component" value="Chromosome 5"/>
</dbReference>
<protein>
    <recommendedName>
        <fullName evidence="1">Ig-like domain-containing protein</fullName>
    </recommendedName>
</protein>
<accession>A0ABY7E9G1</accession>
<evidence type="ECO:0000313" key="3">
    <source>
        <dbReference type="Proteomes" id="UP001164746"/>
    </source>
</evidence>
<dbReference type="Pfam" id="PF13927">
    <property type="entry name" value="Ig_3"/>
    <property type="match status" value="1"/>
</dbReference>
<dbReference type="InterPro" id="IPR036179">
    <property type="entry name" value="Ig-like_dom_sf"/>
</dbReference>
<sequence length="114" mass="12877">EAEVTNFTILNVYHLESFEVNENTLVILYCQAESNPLSNIVLSKQSQNLKIANSTSDLEFTISKSVCEDEGTYQCTAQNTHNTKAHVRCSPCIVIVPKRPERHKRYRSACITNS</sequence>
<dbReference type="InterPro" id="IPR003598">
    <property type="entry name" value="Ig_sub2"/>
</dbReference>
<dbReference type="CDD" id="cd00096">
    <property type="entry name" value="Ig"/>
    <property type="match status" value="1"/>
</dbReference>
<dbReference type="SMART" id="SM00408">
    <property type="entry name" value="IGc2"/>
    <property type="match status" value="1"/>
</dbReference>
<keyword evidence="3" id="KW-1185">Reference proteome</keyword>
<evidence type="ECO:0000313" key="2">
    <source>
        <dbReference type="EMBL" id="WAR06628.1"/>
    </source>
</evidence>
<dbReference type="InterPro" id="IPR007110">
    <property type="entry name" value="Ig-like_dom"/>
</dbReference>
<dbReference type="EMBL" id="CP111016">
    <property type="protein sequence ID" value="WAR06628.1"/>
    <property type="molecule type" value="Genomic_DNA"/>
</dbReference>
<organism evidence="2 3">
    <name type="scientific">Mya arenaria</name>
    <name type="common">Soft-shell clam</name>
    <dbReference type="NCBI Taxonomy" id="6604"/>
    <lineage>
        <taxon>Eukaryota</taxon>
        <taxon>Metazoa</taxon>
        <taxon>Spiralia</taxon>
        <taxon>Lophotrochozoa</taxon>
        <taxon>Mollusca</taxon>
        <taxon>Bivalvia</taxon>
        <taxon>Autobranchia</taxon>
        <taxon>Heteroconchia</taxon>
        <taxon>Euheterodonta</taxon>
        <taxon>Imparidentia</taxon>
        <taxon>Neoheterodontei</taxon>
        <taxon>Myida</taxon>
        <taxon>Myoidea</taxon>
        <taxon>Myidae</taxon>
        <taxon>Mya</taxon>
    </lineage>
</organism>
<dbReference type="InterPro" id="IPR013783">
    <property type="entry name" value="Ig-like_fold"/>
</dbReference>
<dbReference type="SUPFAM" id="SSF48726">
    <property type="entry name" value="Immunoglobulin"/>
    <property type="match status" value="1"/>
</dbReference>
<evidence type="ECO:0000259" key="1">
    <source>
        <dbReference type="PROSITE" id="PS50835"/>
    </source>
</evidence>
<feature type="non-terminal residue" evidence="2">
    <location>
        <position position="1"/>
    </location>
</feature>
<feature type="domain" description="Ig-like" evidence="1">
    <location>
        <begin position="2"/>
        <end position="88"/>
    </location>
</feature>
<dbReference type="Gene3D" id="2.60.40.10">
    <property type="entry name" value="Immunoglobulins"/>
    <property type="match status" value="1"/>
</dbReference>
<gene>
    <name evidence="2" type="ORF">MAR_021997</name>
</gene>
<name>A0ABY7E9G1_MYAAR</name>